<keyword evidence="1" id="KW-1185">Reference proteome</keyword>
<sequence length="88" mass="10005">MRVVIENYNKLSDLNRILLSQINLDKYSVLLCAKLLVASAYEEKKYRADIAGCIKNATGYEKRCDPSRNARDCCDGKTCTAESNWYCV</sequence>
<organism evidence="1 2">
    <name type="scientific">Meloidogyne hapla</name>
    <name type="common">Root-knot nematode worm</name>
    <dbReference type="NCBI Taxonomy" id="6305"/>
    <lineage>
        <taxon>Eukaryota</taxon>
        <taxon>Metazoa</taxon>
        <taxon>Ecdysozoa</taxon>
        <taxon>Nematoda</taxon>
        <taxon>Chromadorea</taxon>
        <taxon>Rhabditida</taxon>
        <taxon>Tylenchina</taxon>
        <taxon>Tylenchomorpha</taxon>
        <taxon>Tylenchoidea</taxon>
        <taxon>Meloidogynidae</taxon>
        <taxon>Meloidogyninae</taxon>
        <taxon>Meloidogyne</taxon>
    </lineage>
</organism>
<reference evidence="2" key="1">
    <citation type="submission" date="2016-11" db="UniProtKB">
        <authorList>
            <consortium name="WormBaseParasite"/>
        </authorList>
    </citation>
    <scope>IDENTIFICATION</scope>
</reference>
<evidence type="ECO:0000313" key="2">
    <source>
        <dbReference type="WBParaSite" id="MhA1_Contig2036.frz3.gene3"/>
    </source>
</evidence>
<evidence type="ECO:0000313" key="1">
    <source>
        <dbReference type="Proteomes" id="UP000095281"/>
    </source>
</evidence>
<accession>A0A1I8BE05</accession>
<proteinExistence type="predicted"/>
<protein>
    <submittedName>
        <fullName evidence="2">Uncharacterized protein</fullName>
    </submittedName>
</protein>
<dbReference type="AlphaFoldDB" id="A0A1I8BE05"/>
<dbReference type="Proteomes" id="UP000095281">
    <property type="component" value="Unplaced"/>
</dbReference>
<dbReference type="WBParaSite" id="MhA1_Contig2036.frz3.gene3">
    <property type="protein sequence ID" value="MhA1_Contig2036.frz3.gene3"/>
    <property type="gene ID" value="MhA1_Contig2036.frz3.gene3"/>
</dbReference>
<name>A0A1I8BE05_MELHA</name>